<proteinExistence type="predicted"/>
<gene>
    <name evidence="1" type="ORF">MGAL_10B051038</name>
</gene>
<comment type="caution">
    <text evidence="1">The sequence shown here is derived from an EMBL/GenBank/DDBJ whole genome shotgun (WGS) entry which is preliminary data.</text>
</comment>
<protein>
    <submittedName>
        <fullName evidence="1">Uncharacterized protein</fullName>
    </submittedName>
</protein>
<organism evidence="1 2">
    <name type="scientific">Mytilus galloprovincialis</name>
    <name type="common">Mediterranean mussel</name>
    <dbReference type="NCBI Taxonomy" id="29158"/>
    <lineage>
        <taxon>Eukaryota</taxon>
        <taxon>Metazoa</taxon>
        <taxon>Spiralia</taxon>
        <taxon>Lophotrochozoa</taxon>
        <taxon>Mollusca</taxon>
        <taxon>Bivalvia</taxon>
        <taxon>Autobranchia</taxon>
        <taxon>Pteriomorphia</taxon>
        <taxon>Mytilida</taxon>
        <taxon>Mytiloidea</taxon>
        <taxon>Mytilidae</taxon>
        <taxon>Mytilinae</taxon>
        <taxon>Mytilus</taxon>
    </lineage>
</organism>
<dbReference type="Proteomes" id="UP000596742">
    <property type="component" value="Unassembled WGS sequence"/>
</dbReference>
<accession>A0A8B6CN03</accession>
<dbReference type="OrthoDB" id="6184310at2759"/>
<sequence length="163" mass="19044">MQKISHFLKTDPPEVHVLAVDHQRHQLENSETKEKYKSYIKVLRWVEQPYSTDAHENTTVKPKLPAPRRKKTTFDLVVQLLGPSSDVDDCIKYRELKLKHPGHKSFVSAFDQSFSKLQIEVSKKYFALKDKTANNDGKENMENLLADKEIAQKLLDHWGVYYF</sequence>
<reference evidence="1" key="1">
    <citation type="submission" date="2018-11" db="EMBL/GenBank/DDBJ databases">
        <authorList>
            <person name="Alioto T."/>
            <person name="Alioto T."/>
        </authorList>
    </citation>
    <scope>NUCLEOTIDE SEQUENCE</scope>
</reference>
<evidence type="ECO:0000313" key="1">
    <source>
        <dbReference type="EMBL" id="VDI07328.1"/>
    </source>
</evidence>
<evidence type="ECO:0000313" key="2">
    <source>
        <dbReference type="Proteomes" id="UP000596742"/>
    </source>
</evidence>
<keyword evidence="2" id="KW-1185">Reference proteome</keyword>
<name>A0A8B6CN03_MYTGA</name>
<dbReference type="AlphaFoldDB" id="A0A8B6CN03"/>
<dbReference type="EMBL" id="UYJE01002034">
    <property type="protein sequence ID" value="VDI07328.1"/>
    <property type="molecule type" value="Genomic_DNA"/>
</dbReference>